<evidence type="ECO:0000256" key="1">
    <source>
        <dbReference type="ARBA" id="ARBA00005805"/>
    </source>
</evidence>
<dbReference type="Pfam" id="PF24161">
    <property type="entry name" value="CCDC39"/>
    <property type="match status" value="1"/>
</dbReference>
<dbReference type="GO" id="GO:0005930">
    <property type="term" value="C:axoneme"/>
    <property type="evidence" value="ECO:0007669"/>
    <property type="project" value="InterPro"/>
</dbReference>
<organism evidence="7 8">
    <name type="scientific">Scylla paramamosain</name>
    <name type="common">Mud crab</name>
    <dbReference type="NCBI Taxonomy" id="85552"/>
    <lineage>
        <taxon>Eukaryota</taxon>
        <taxon>Metazoa</taxon>
        <taxon>Ecdysozoa</taxon>
        <taxon>Arthropoda</taxon>
        <taxon>Crustacea</taxon>
        <taxon>Multicrustacea</taxon>
        <taxon>Malacostraca</taxon>
        <taxon>Eumalacostraca</taxon>
        <taxon>Eucarida</taxon>
        <taxon>Decapoda</taxon>
        <taxon>Pleocyemata</taxon>
        <taxon>Brachyura</taxon>
        <taxon>Eubrachyura</taxon>
        <taxon>Portunoidea</taxon>
        <taxon>Portunidae</taxon>
        <taxon>Portuninae</taxon>
        <taxon>Scylla</taxon>
    </lineage>
</organism>
<evidence type="ECO:0000256" key="4">
    <source>
        <dbReference type="ARBA" id="ARBA00045182"/>
    </source>
</evidence>
<feature type="coiled-coil region" evidence="5">
    <location>
        <begin position="268"/>
        <end position="337"/>
    </location>
</feature>
<dbReference type="GO" id="GO:0036159">
    <property type="term" value="P:inner dynein arm assembly"/>
    <property type="evidence" value="ECO:0007669"/>
    <property type="project" value="InterPro"/>
</dbReference>
<keyword evidence="3 5" id="KW-0175">Coiled coil</keyword>
<dbReference type="GO" id="GO:0060285">
    <property type="term" value="P:cilium-dependent cell motility"/>
    <property type="evidence" value="ECO:0007669"/>
    <property type="project" value="TreeGrafter"/>
</dbReference>
<feature type="compositionally biased region" description="Low complexity" evidence="6">
    <location>
        <begin position="109"/>
        <end position="120"/>
    </location>
</feature>
<dbReference type="Proteomes" id="UP001487740">
    <property type="component" value="Unassembled WGS sequence"/>
</dbReference>
<keyword evidence="8" id="KW-1185">Reference proteome</keyword>
<sequence length="919" mass="104242">MESALEKALANPGLGVLLLDDSNRSLAEDVEQLRQEVAKLDQDWKGEQESHRHNTQRMAEMTQMLQDIQALVMALTRDIDTEGEQERTATSETEGILRQCRKRNTELASLQEASESLEARAAQRRREADELEKNLTDDSGLLKELLDHLSEAEKDNLLLLQYSAEDASKIKSLSVSLEQECGQVAQAEAELSTAQGEVQVAQACLDQLGIAFLQAAAHRDHLLAQWEATLDHIFHKANENTACIEDSLAVQQKIATLRREVEQETQILLQVKDSCQEAMENLRVVEEEGRWVCGQLQITTATREQIQAQVWAMENALDKINKEIESLDQRVGEQRTLLEEKRAFHASLKHQCVKAEDKLTLNTELVMSAEETLHSLETIVKEAEGVARGLEKQKERVSEAEQHHRQALAKWQEQEARLKGEMMALLSTKTRHQTAIKELNARIAKQREILHDQEGEVQRLRRQIHDLTHDNNNNTAAEAEQQRQLEVLQQRLQETTSTIRVLTKQLAGLKTARFTEQMNVCQLEKQKQKTEAELSTVRMNNHSAERELAQLTAAREEVRVDIGLEQLHLQRRMRQLQVAATQAAKLCGQKENMEQLVKEQISEVKARIEDTERGKRAVEAELHQLSIQVHQASSRLLQLRDKYKKIKCSLDTAEGEEISTTSVFLKVEGERAGLQEAGDLLDREVRQAEEEVEALQQMVQLMTIEGQQYRSQLHLIFHHSEEQKEKMELEERLSTLQEETVVWEAVLEEERAALQSDMELRIGQERLRSIHSLLGEAVSSHPEANQAMVIYCQQANIPPPDIHTLMKRESYGSRSSLGTLQSFRSSSTRSGRSSSSGSSSSSQAGSESARSSRLSQHSQDSGRSGSPITRSKSASRPSTYKHSSMPKITVINPAFPTKEQRRPHHYQGKKFFKRPNKHP</sequence>
<name>A0AAW0TDG7_SCYPA</name>
<protein>
    <recommendedName>
        <fullName evidence="2">Coiled-coil domain-containing protein 39</fullName>
    </recommendedName>
</protein>
<dbReference type="GO" id="GO:0003341">
    <property type="term" value="P:cilium movement"/>
    <property type="evidence" value="ECO:0007669"/>
    <property type="project" value="InterPro"/>
</dbReference>
<accession>A0AAW0TDG7</accession>
<comment type="caution">
    <text evidence="7">The sequence shown here is derived from an EMBL/GenBank/DDBJ whole genome shotgun (WGS) entry which is preliminary data.</text>
</comment>
<comment type="similarity">
    <text evidence="1">Belongs to the CCDC39 family.</text>
</comment>
<evidence type="ECO:0000313" key="8">
    <source>
        <dbReference type="Proteomes" id="UP001487740"/>
    </source>
</evidence>
<feature type="coiled-coil region" evidence="5">
    <location>
        <begin position="23"/>
        <end position="50"/>
    </location>
</feature>
<evidence type="ECO:0000256" key="6">
    <source>
        <dbReference type="SAM" id="MobiDB-lite"/>
    </source>
</evidence>
<dbReference type="PANTHER" id="PTHR18962">
    <property type="entry name" value="COILED-COIL DOMAIN-CONTAINING PROTEIN 39"/>
    <property type="match status" value="1"/>
</dbReference>
<feature type="coiled-coil region" evidence="5">
    <location>
        <begin position="436"/>
        <end position="561"/>
    </location>
</feature>
<gene>
    <name evidence="7" type="ORF">O3P69_016405</name>
</gene>
<feature type="compositionally biased region" description="Polar residues" evidence="6">
    <location>
        <begin position="854"/>
        <end position="882"/>
    </location>
</feature>
<dbReference type="AlphaFoldDB" id="A0AAW0TDG7"/>
<reference evidence="7 8" key="1">
    <citation type="submission" date="2023-03" db="EMBL/GenBank/DDBJ databases">
        <title>High-quality genome of Scylla paramamosain provides insights in environmental adaptation.</title>
        <authorList>
            <person name="Zhang L."/>
        </authorList>
    </citation>
    <scope>NUCLEOTIDE SEQUENCE [LARGE SCALE GENOMIC DNA]</scope>
    <source>
        <strain evidence="7">LZ_2023a</strain>
        <tissue evidence="7">Muscle</tissue>
    </source>
</reference>
<feature type="compositionally biased region" description="Basic residues" evidence="6">
    <location>
        <begin position="901"/>
        <end position="919"/>
    </location>
</feature>
<evidence type="ECO:0000256" key="2">
    <source>
        <dbReference type="ARBA" id="ARBA00016725"/>
    </source>
</evidence>
<feature type="region of interest" description="Disordered" evidence="6">
    <location>
        <begin position="109"/>
        <end position="132"/>
    </location>
</feature>
<evidence type="ECO:0000313" key="7">
    <source>
        <dbReference type="EMBL" id="KAK8385604.1"/>
    </source>
</evidence>
<dbReference type="PANTHER" id="PTHR18962:SF0">
    <property type="entry name" value="COILED-COIL DOMAIN-CONTAINING PROTEIN 39"/>
    <property type="match status" value="1"/>
</dbReference>
<dbReference type="InterPro" id="IPR033290">
    <property type="entry name" value="CCDC39"/>
</dbReference>
<feature type="coiled-coil region" evidence="5">
    <location>
        <begin position="373"/>
        <end position="410"/>
    </location>
</feature>
<proteinExistence type="inferred from homology"/>
<evidence type="ECO:0000256" key="5">
    <source>
        <dbReference type="SAM" id="Coils"/>
    </source>
</evidence>
<feature type="compositionally biased region" description="Low complexity" evidence="6">
    <location>
        <begin position="822"/>
        <end position="853"/>
    </location>
</feature>
<feature type="region of interest" description="Disordered" evidence="6">
    <location>
        <begin position="813"/>
        <end position="919"/>
    </location>
</feature>
<feature type="coiled-coil region" evidence="5">
    <location>
        <begin position="601"/>
        <end position="739"/>
    </location>
</feature>
<dbReference type="EMBL" id="JARAKH010000032">
    <property type="protein sequence ID" value="KAK8385604.1"/>
    <property type="molecule type" value="Genomic_DNA"/>
</dbReference>
<comment type="function">
    <text evidence="4">Required for assembly of dynein regulatory complex (DRC) and inner dynein arm (IDA) complexes, which are responsible for ciliary beat regulation, thereby playing a central role in motility in cilia and flagella. Probably acts together with CCDC40 to form a molecular ruler that determines the 96 nanometer (nm) repeat length and arrangements of components in cilia and flagella. Not required for outer dynein arm complexes assembly.</text>
</comment>
<evidence type="ECO:0000256" key="3">
    <source>
        <dbReference type="ARBA" id="ARBA00023054"/>
    </source>
</evidence>